<name>A0A5C8ZJ46_9ACTN</name>
<protein>
    <submittedName>
        <fullName evidence="2">Alpha-E domain-containing protein</fullName>
    </submittedName>
</protein>
<evidence type="ECO:0000313" key="3">
    <source>
        <dbReference type="Proteomes" id="UP000321234"/>
    </source>
</evidence>
<keyword evidence="3" id="KW-1185">Reference proteome</keyword>
<sequence>MLSRIAEALFWIGRYVERAEDTARLLDVQLQLLVEDPWLDEGTACANLLAVMGAPLEPGQVGEDGAAAVADRRTVLDRLGYDPFSSASIVASIGGARENARRARETVSTEMWEVLNTAYNAVPSGRWRAVSPHTFFAWVRDRTSTVTGIADSTMSRDDGWLFLVLGRSIERADMTARLITSTASLGGPASRWPSLLRACGAHETFLRTYRGLEDETEAAEFLLLDRLFPRSIVHALAQAEKCLADLESSGQRAGVFDEAQRRLGRARAELEYRPLTDVLAHLPDEMERVQRTCSAASDAVARRYFSSAEALTWVGGTA</sequence>
<dbReference type="AlphaFoldDB" id="A0A5C8ZJ46"/>
<dbReference type="RefSeq" id="WP_147925553.1">
    <property type="nucleotide sequence ID" value="NZ_VKAC01000003.1"/>
</dbReference>
<dbReference type="InterPro" id="IPR007296">
    <property type="entry name" value="DUF403"/>
</dbReference>
<dbReference type="OrthoDB" id="9803532at2"/>
<dbReference type="PANTHER" id="PTHR34595">
    <property type="entry name" value="BLR5612 PROTEIN"/>
    <property type="match status" value="1"/>
</dbReference>
<dbReference type="PANTHER" id="PTHR34595:SF7">
    <property type="entry name" value="SLL1039 PROTEIN"/>
    <property type="match status" value="1"/>
</dbReference>
<dbReference type="Pfam" id="PF04168">
    <property type="entry name" value="Alpha-E"/>
    <property type="match status" value="1"/>
</dbReference>
<gene>
    <name evidence="2" type="ORF">FMM08_06635</name>
</gene>
<dbReference type="EMBL" id="VKAC01000003">
    <property type="protein sequence ID" value="TXR57133.1"/>
    <property type="molecule type" value="Genomic_DNA"/>
</dbReference>
<feature type="domain" description="DUF403" evidence="1">
    <location>
        <begin position="1"/>
        <end position="305"/>
    </location>
</feature>
<organism evidence="2 3">
    <name type="scientific">Quadrisphaera setariae</name>
    <dbReference type="NCBI Taxonomy" id="2593304"/>
    <lineage>
        <taxon>Bacteria</taxon>
        <taxon>Bacillati</taxon>
        <taxon>Actinomycetota</taxon>
        <taxon>Actinomycetes</taxon>
        <taxon>Kineosporiales</taxon>
        <taxon>Kineosporiaceae</taxon>
        <taxon>Quadrisphaera</taxon>
    </lineage>
</organism>
<dbReference type="InterPro" id="IPR051680">
    <property type="entry name" value="ATP-dep_Glu-Cys_Ligase-2"/>
</dbReference>
<dbReference type="Proteomes" id="UP000321234">
    <property type="component" value="Unassembled WGS sequence"/>
</dbReference>
<reference evidence="2 3" key="1">
    <citation type="submission" date="2019-07" db="EMBL/GenBank/DDBJ databases">
        <title>Quadrisphaera sp. strain DD2A genome sequencing and assembly.</title>
        <authorList>
            <person name="Kim I."/>
        </authorList>
    </citation>
    <scope>NUCLEOTIDE SEQUENCE [LARGE SCALE GENOMIC DNA]</scope>
    <source>
        <strain evidence="2 3">DD2A</strain>
    </source>
</reference>
<comment type="caution">
    <text evidence="2">The sequence shown here is derived from an EMBL/GenBank/DDBJ whole genome shotgun (WGS) entry which is preliminary data.</text>
</comment>
<proteinExistence type="predicted"/>
<evidence type="ECO:0000313" key="2">
    <source>
        <dbReference type="EMBL" id="TXR57133.1"/>
    </source>
</evidence>
<accession>A0A5C8ZJ46</accession>
<evidence type="ECO:0000259" key="1">
    <source>
        <dbReference type="Pfam" id="PF04168"/>
    </source>
</evidence>